<feature type="region of interest" description="Disordered" evidence="2">
    <location>
        <begin position="73"/>
        <end position="96"/>
    </location>
</feature>
<feature type="domain" description="Thioredoxin" evidence="3">
    <location>
        <begin position="668"/>
        <end position="832"/>
    </location>
</feature>
<dbReference type="InterPro" id="IPR000866">
    <property type="entry name" value="AhpC/TSA"/>
</dbReference>
<dbReference type="SUPFAM" id="SSF48452">
    <property type="entry name" value="TPR-like"/>
    <property type="match status" value="1"/>
</dbReference>
<comment type="caution">
    <text evidence="4">The sequence shown here is derived from an EMBL/GenBank/DDBJ whole genome shotgun (WGS) entry which is preliminary data.</text>
</comment>
<dbReference type="InterPro" id="IPR036249">
    <property type="entry name" value="Thioredoxin-like_sf"/>
</dbReference>
<dbReference type="Pfam" id="PF00578">
    <property type="entry name" value="AhpC-TSA"/>
    <property type="match status" value="1"/>
</dbReference>
<dbReference type="InterPro" id="IPR011990">
    <property type="entry name" value="TPR-like_helical_dom_sf"/>
</dbReference>
<dbReference type="PANTHER" id="PTHR45588">
    <property type="entry name" value="TPR DOMAIN-CONTAINING PROTEIN"/>
    <property type="match status" value="1"/>
</dbReference>
<dbReference type="Gene3D" id="3.40.30.10">
    <property type="entry name" value="Glutaredoxin"/>
    <property type="match status" value="1"/>
</dbReference>
<sequence>MASEIERRSSVSVAVFGTVNELHGFVVPRCCNRVRTLTAPFPLNLLPNMNLRFLIACSLLCLLSSLPATFAMESSSNSRPHEGAHGDVNADDRATDAGHSFHGEAFNEGPRQRAVKASGMAKIHFPTSTQSDEAQQFFEQGVAQLHGFLYLEAERSFRQAAKADPELAIAYWGMAMANANNPKRARGLIDEAEQKKDKGADKREKLYIEAHARYLPKFGDDAPEDDVDAKRKRAERYIADLEKLLHEYPEDIEAKAFLVLRIWLSDREGVKLASRHAVNALLSEIFAVDPMHPAHHYRIHLWDSAHPKSALESSAKCGPSMPGVAHMWHMPGHIYSKLHRYADAAWQQEASARVDHAHIAQAGLIPDQIHNFAHNNEWLIRNLLFIGRINDAVDQAKNLVSLPQHPRYNTLKKRGSYKYGRERLLQSFTEYGLWDELIQHSGGFYLPFTSDAVQEEELLGWLAVAHFRTGKAGRGAKTLRTLIRRRIALETQLLDLADKSAAKNSKADKQESGSDDDSGKEAEPAEKAVTAEELRSHLKALRPIIARASAAGATHRKEPEKVKTLAEKAKLDALIKAQWLADAGDVESALEITKSERKKREGQVRPVAILVDLLWRNGEKDEAKKQFETLRTLAADADIDTPMLNRLRHIAKFAGVQGDWRIKREPAKDLGERPPLESLGPFRWEPNQASSWEAKLPDGTPTHSKELSGRPRLVVFYLGFGCLHCMEQLHALSPKLEAFQEAGIEIIAISTEDSETLTTGIDDFDKPISIPLIADPEHAVFKSYRCWDDFEDQPLHGTFLIDSNDRVRWQDIGYEPFMDVDFLLEESQRLLTLP</sequence>
<protein>
    <submittedName>
        <fullName evidence="4">Thiol-disulfide oxidoreductase ResA</fullName>
    </submittedName>
</protein>
<dbReference type="EMBL" id="SJPT01000011">
    <property type="protein sequence ID" value="TWU17581.1"/>
    <property type="molecule type" value="Genomic_DNA"/>
</dbReference>
<dbReference type="PANTHER" id="PTHR45588:SF1">
    <property type="entry name" value="WW DOMAIN-CONTAINING PROTEIN"/>
    <property type="match status" value="1"/>
</dbReference>
<feature type="coiled-coil region" evidence="1">
    <location>
        <begin position="189"/>
        <end position="247"/>
    </location>
</feature>
<gene>
    <name evidence="4" type="primary">resA_4</name>
    <name evidence="4" type="ORF">Pla52o_51370</name>
</gene>
<name>A0A5C6C1S8_9BACT</name>
<dbReference type="SUPFAM" id="SSF52833">
    <property type="entry name" value="Thioredoxin-like"/>
    <property type="match status" value="1"/>
</dbReference>
<dbReference type="PROSITE" id="PS51352">
    <property type="entry name" value="THIOREDOXIN_2"/>
    <property type="match status" value="1"/>
</dbReference>
<reference evidence="4 5" key="1">
    <citation type="submission" date="2019-02" db="EMBL/GenBank/DDBJ databases">
        <title>Deep-cultivation of Planctomycetes and their phenomic and genomic characterization uncovers novel biology.</title>
        <authorList>
            <person name="Wiegand S."/>
            <person name="Jogler M."/>
            <person name="Boedeker C."/>
            <person name="Pinto D."/>
            <person name="Vollmers J."/>
            <person name="Rivas-Marin E."/>
            <person name="Kohn T."/>
            <person name="Peeters S.H."/>
            <person name="Heuer A."/>
            <person name="Rast P."/>
            <person name="Oberbeckmann S."/>
            <person name="Bunk B."/>
            <person name="Jeske O."/>
            <person name="Meyerdierks A."/>
            <person name="Storesund J.E."/>
            <person name="Kallscheuer N."/>
            <person name="Luecker S."/>
            <person name="Lage O.M."/>
            <person name="Pohl T."/>
            <person name="Merkel B.J."/>
            <person name="Hornburger P."/>
            <person name="Mueller R.-W."/>
            <person name="Bruemmer F."/>
            <person name="Labrenz M."/>
            <person name="Spormann A.M."/>
            <person name="Op Den Camp H."/>
            <person name="Overmann J."/>
            <person name="Amann R."/>
            <person name="Jetten M.S.M."/>
            <person name="Mascher T."/>
            <person name="Medema M.H."/>
            <person name="Devos D.P."/>
            <person name="Kaster A.-K."/>
            <person name="Ovreas L."/>
            <person name="Rohde M."/>
            <person name="Galperin M.Y."/>
            <person name="Jogler C."/>
        </authorList>
    </citation>
    <scope>NUCLEOTIDE SEQUENCE [LARGE SCALE GENOMIC DNA]</scope>
    <source>
        <strain evidence="4 5">Pla52o</strain>
    </source>
</reference>
<dbReference type="GO" id="GO:0006950">
    <property type="term" value="P:response to stress"/>
    <property type="evidence" value="ECO:0007669"/>
    <property type="project" value="UniProtKB-ARBA"/>
</dbReference>
<keyword evidence="1" id="KW-0175">Coiled coil</keyword>
<accession>A0A5C6C1S8</accession>
<proteinExistence type="predicted"/>
<dbReference type="GO" id="GO:0016209">
    <property type="term" value="F:antioxidant activity"/>
    <property type="evidence" value="ECO:0007669"/>
    <property type="project" value="InterPro"/>
</dbReference>
<evidence type="ECO:0000313" key="5">
    <source>
        <dbReference type="Proteomes" id="UP000316304"/>
    </source>
</evidence>
<feature type="compositionally biased region" description="Basic and acidic residues" evidence="2">
    <location>
        <begin position="79"/>
        <end position="96"/>
    </location>
</feature>
<dbReference type="AlphaFoldDB" id="A0A5C6C1S8"/>
<keyword evidence="5" id="KW-1185">Reference proteome</keyword>
<dbReference type="InterPro" id="IPR013766">
    <property type="entry name" value="Thioredoxin_domain"/>
</dbReference>
<evidence type="ECO:0000256" key="2">
    <source>
        <dbReference type="SAM" id="MobiDB-lite"/>
    </source>
</evidence>
<organism evidence="4 5">
    <name type="scientific">Novipirellula galeiformis</name>
    <dbReference type="NCBI Taxonomy" id="2528004"/>
    <lineage>
        <taxon>Bacteria</taxon>
        <taxon>Pseudomonadati</taxon>
        <taxon>Planctomycetota</taxon>
        <taxon>Planctomycetia</taxon>
        <taxon>Pirellulales</taxon>
        <taxon>Pirellulaceae</taxon>
        <taxon>Novipirellula</taxon>
    </lineage>
</organism>
<dbReference type="GO" id="GO:0016491">
    <property type="term" value="F:oxidoreductase activity"/>
    <property type="evidence" value="ECO:0007669"/>
    <property type="project" value="InterPro"/>
</dbReference>
<evidence type="ECO:0000313" key="4">
    <source>
        <dbReference type="EMBL" id="TWU17581.1"/>
    </source>
</evidence>
<evidence type="ECO:0000256" key="1">
    <source>
        <dbReference type="SAM" id="Coils"/>
    </source>
</evidence>
<feature type="region of interest" description="Disordered" evidence="2">
    <location>
        <begin position="501"/>
        <end position="531"/>
    </location>
</feature>
<dbReference type="Proteomes" id="UP000316304">
    <property type="component" value="Unassembled WGS sequence"/>
</dbReference>
<evidence type="ECO:0000259" key="3">
    <source>
        <dbReference type="PROSITE" id="PS51352"/>
    </source>
</evidence>